<keyword evidence="2" id="KW-1185">Reference proteome</keyword>
<evidence type="ECO:0000313" key="2">
    <source>
        <dbReference type="Proteomes" id="UP001629235"/>
    </source>
</evidence>
<proteinExistence type="predicted"/>
<accession>A0ACC7N2Y1</accession>
<name>A0ACC7N2Y1_9BURK</name>
<dbReference type="EMBL" id="JAQQDW010000001">
    <property type="protein sequence ID" value="MFM0101988.1"/>
    <property type="molecule type" value="Genomic_DNA"/>
</dbReference>
<evidence type="ECO:0000313" key="1">
    <source>
        <dbReference type="EMBL" id="MFM0101988.1"/>
    </source>
</evidence>
<sequence length="772" mass="86224">MTDDELGTIVDTELRQSIAYMGGRLSEMRRKAEYYYLGEPVEDLAPPPVPDRSAVVSTDVSDTIEWTLPALMEIFTAGDDVVEFKERRADQAEAARQTTEVCNYVLYQQNPGWSILHDWIKDALLQKNGILKVWWDDKVDETREEYENLTDAQMAILLQDPEVEPVEHSVYPDANALQAAQVQYAQAMQQWQQAMHQFQVQMQQHPAAPQQPGQPPQPQPQPPQQPDLSQIPQLHAVTVKRTRKNGKVCIENVPPEEFFISRRAKNIPNAPFCGHRKQKTLSELRADGYENVDDLSSDDDGDLNPERIERLAWDDDYAWTGSDGTESLDPSARVVWISECYLQVDYDGDGIAEWRKVTRAGNKTLRNEECDGPPFVSNNAIRLPHRFFGLSLADLAMQSQRISTDLWRSALDNIHLQVNGRTFAVEGQVNLDDLLTTRPGQIVRIKQAGAVGPLQQGMADLAGVYQALEYNDTARQERTGVMKLTQGSDADILNKTSSGNARMTNRSDMRVKLIARVIAEGGMKDLFHMIQKLLSQYQDKEMTIKLTGGWATVDPRAWKNGYDMVVNVGLGTGDKTEIIQHVMMVAAAQEKALALGVATPENVYNLLKKLPPAVGMKNADDFFTDPAKQPPKPPQPPIELLKIQAQAQADGQLEQQRHQNEVEKTQAVQQVEALKAHLDQQTALFAQRAQAEQAQQQTQLEMQRDLITAHMEQQSQRLQMAFDAQMEQLKQGVAVQIAQIAAASRVEVAEAAAATTLQGAQIAAANQAGQQE</sequence>
<organism evidence="1 2">
    <name type="scientific">Paraburkholderia rhynchosiae</name>
    <dbReference type="NCBI Taxonomy" id="487049"/>
    <lineage>
        <taxon>Bacteria</taxon>
        <taxon>Pseudomonadati</taxon>
        <taxon>Pseudomonadota</taxon>
        <taxon>Betaproteobacteria</taxon>
        <taxon>Burkholderiales</taxon>
        <taxon>Burkholderiaceae</taxon>
        <taxon>Paraburkholderia</taxon>
    </lineage>
</organism>
<reference evidence="1 2" key="1">
    <citation type="journal article" date="2024" name="Chem. Sci.">
        <title>Discovery of megapolipeptins by genome mining of a Burkholderiales bacteria collection.</title>
        <authorList>
            <person name="Paulo B.S."/>
            <person name="Recchia M.J.J."/>
            <person name="Lee S."/>
            <person name="Fergusson C.H."/>
            <person name="Romanowski S.B."/>
            <person name="Hernandez A."/>
            <person name="Krull N."/>
            <person name="Liu D.Y."/>
            <person name="Cavanagh H."/>
            <person name="Bos A."/>
            <person name="Gray C.A."/>
            <person name="Murphy B.T."/>
            <person name="Linington R.G."/>
            <person name="Eustaquio A.S."/>
        </authorList>
    </citation>
    <scope>NUCLEOTIDE SEQUENCE [LARGE SCALE GENOMIC DNA]</scope>
    <source>
        <strain evidence="1 2">RL18-126-BIB-B</strain>
    </source>
</reference>
<gene>
    <name evidence="1" type="ORF">PQR01_00370</name>
</gene>
<dbReference type="Proteomes" id="UP001629235">
    <property type="component" value="Unassembled WGS sequence"/>
</dbReference>
<protein>
    <submittedName>
        <fullName evidence="1">Uncharacterized protein</fullName>
    </submittedName>
</protein>
<comment type="caution">
    <text evidence="1">The sequence shown here is derived from an EMBL/GenBank/DDBJ whole genome shotgun (WGS) entry which is preliminary data.</text>
</comment>